<keyword evidence="1" id="KW-0472">Membrane</keyword>
<reference evidence="2 3" key="1">
    <citation type="submission" date="2014-02" db="EMBL/GenBank/DDBJ databases">
        <title>The Genome Sequence of Trichophyton rubrum (morphotype soudanense) CBS 452.61.</title>
        <authorList>
            <consortium name="The Broad Institute Genomics Platform"/>
            <person name="Cuomo C.A."/>
            <person name="White T.C."/>
            <person name="Graser Y."/>
            <person name="Martinez-Rossi N."/>
            <person name="Heitman J."/>
            <person name="Young S.K."/>
            <person name="Zeng Q."/>
            <person name="Gargeya S."/>
            <person name="Abouelleil A."/>
            <person name="Alvarado L."/>
            <person name="Chapman S.B."/>
            <person name="Gainer-Dewar J."/>
            <person name="Goldberg J."/>
            <person name="Griggs A."/>
            <person name="Gujja S."/>
            <person name="Hansen M."/>
            <person name="Howarth C."/>
            <person name="Imamovic A."/>
            <person name="Larimer J."/>
            <person name="Martinez D."/>
            <person name="Murphy C."/>
            <person name="Pearson M.D."/>
            <person name="Persinoti G."/>
            <person name="Poon T."/>
            <person name="Priest M."/>
            <person name="Roberts A.D."/>
            <person name="Saif S."/>
            <person name="Shea T.D."/>
            <person name="Sykes S.N."/>
            <person name="Wortman J."/>
            <person name="Nusbaum C."/>
            <person name="Birren B."/>
        </authorList>
    </citation>
    <scope>NUCLEOTIDE SEQUENCE [LARGE SCALE GENOMIC DNA]</scope>
    <source>
        <strain evidence="2 3">CBS 452.61</strain>
    </source>
</reference>
<dbReference type="EMBL" id="KK208815">
    <property type="protein sequence ID" value="EZF75199.1"/>
    <property type="molecule type" value="Genomic_DNA"/>
</dbReference>
<organism evidence="2 3">
    <name type="scientific">Trichophyton soudanense CBS 452.61</name>
    <dbReference type="NCBI Taxonomy" id="1215331"/>
    <lineage>
        <taxon>Eukaryota</taxon>
        <taxon>Fungi</taxon>
        <taxon>Dikarya</taxon>
        <taxon>Ascomycota</taxon>
        <taxon>Pezizomycotina</taxon>
        <taxon>Eurotiomycetes</taxon>
        <taxon>Eurotiomycetidae</taxon>
        <taxon>Onygenales</taxon>
        <taxon>Arthrodermataceae</taxon>
        <taxon>Trichophyton</taxon>
    </lineage>
</organism>
<gene>
    <name evidence="2" type="ORF">H105_03236</name>
</gene>
<evidence type="ECO:0000256" key="1">
    <source>
        <dbReference type="SAM" id="Phobius"/>
    </source>
</evidence>
<name>A0A022XXH4_TRISD</name>
<feature type="transmembrane region" description="Helical" evidence="1">
    <location>
        <begin position="85"/>
        <end position="106"/>
    </location>
</feature>
<sequence length="107" mass="12452">MKPRISVHCDSHFGTVSEHHIGRTGWGHVYCFWIVRISNNMELKQLLIHEATDRRSRYIYLLIELPGRRIASVLRIQCSIRVDSWLIYVCLCCALLYSLPLLQALAL</sequence>
<evidence type="ECO:0000313" key="3">
    <source>
        <dbReference type="Proteomes" id="UP000023623"/>
    </source>
</evidence>
<keyword evidence="1" id="KW-0812">Transmembrane</keyword>
<keyword evidence="3" id="KW-1185">Reference proteome</keyword>
<keyword evidence="1" id="KW-1133">Transmembrane helix</keyword>
<protein>
    <submittedName>
        <fullName evidence="2">Uncharacterized protein</fullName>
    </submittedName>
</protein>
<evidence type="ECO:0000313" key="2">
    <source>
        <dbReference type="EMBL" id="EZF75199.1"/>
    </source>
</evidence>
<proteinExistence type="predicted"/>
<accession>A0A022XXH4</accession>
<dbReference type="AlphaFoldDB" id="A0A022XXH4"/>
<dbReference type="Proteomes" id="UP000023623">
    <property type="component" value="Unassembled WGS sequence"/>
</dbReference>
<dbReference type="HOGENOM" id="CLU_2211864_0_0_1"/>